<accession>A0A5J4T619</accession>
<organism evidence="1 2">
    <name type="scientific">Streblomastix strix</name>
    <dbReference type="NCBI Taxonomy" id="222440"/>
    <lineage>
        <taxon>Eukaryota</taxon>
        <taxon>Metamonada</taxon>
        <taxon>Preaxostyla</taxon>
        <taxon>Oxymonadida</taxon>
        <taxon>Streblomastigidae</taxon>
        <taxon>Streblomastix</taxon>
    </lineage>
</organism>
<reference evidence="1 2" key="1">
    <citation type="submission" date="2019-03" db="EMBL/GenBank/DDBJ databases">
        <title>Single cell metagenomics reveals metabolic interactions within the superorganism composed of flagellate Streblomastix strix and complex community of Bacteroidetes bacteria on its surface.</title>
        <authorList>
            <person name="Treitli S.C."/>
            <person name="Kolisko M."/>
            <person name="Husnik F."/>
            <person name="Keeling P."/>
            <person name="Hampl V."/>
        </authorList>
    </citation>
    <scope>NUCLEOTIDE SEQUENCE [LARGE SCALE GENOMIC DNA]</scope>
    <source>
        <strain evidence="1">ST1C</strain>
    </source>
</reference>
<dbReference type="AlphaFoldDB" id="A0A5J4T619"/>
<name>A0A5J4T619_9EUKA</name>
<gene>
    <name evidence="1" type="ORF">EZS28_050597</name>
</gene>
<evidence type="ECO:0000313" key="2">
    <source>
        <dbReference type="Proteomes" id="UP000324800"/>
    </source>
</evidence>
<dbReference type="Proteomes" id="UP000324800">
    <property type="component" value="Unassembled WGS sequence"/>
</dbReference>
<comment type="caution">
    <text evidence="1">The sequence shown here is derived from an EMBL/GenBank/DDBJ whole genome shotgun (WGS) entry which is preliminary data.</text>
</comment>
<protein>
    <submittedName>
        <fullName evidence="1">Uncharacterized protein</fullName>
    </submittedName>
</protein>
<sequence>MRLEIRCNSRWCLYWIQWDGDEQDQTVLVNNGYGRVTSITFSTAGGQGEEQDDEIRNGLVCISDFLRRLHEGKTQQSSFQPIPLLARNTEEQMEEEGAREELEAQMNNNGYDSNIKFWANEAKKATLNHFIHRD</sequence>
<dbReference type="EMBL" id="SNRW01037285">
    <property type="protein sequence ID" value="KAA6353876.1"/>
    <property type="molecule type" value="Genomic_DNA"/>
</dbReference>
<proteinExistence type="predicted"/>
<evidence type="ECO:0000313" key="1">
    <source>
        <dbReference type="EMBL" id="KAA6353876.1"/>
    </source>
</evidence>